<keyword evidence="5" id="KW-0813">Transport</keyword>
<keyword evidence="7" id="KW-0694">RNA-binding</keyword>
<feature type="compositionally biased region" description="Polar residues" evidence="11">
    <location>
        <begin position="206"/>
        <end position="222"/>
    </location>
</feature>
<evidence type="ECO:0000256" key="7">
    <source>
        <dbReference type="ARBA" id="ARBA00022884"/>
    </source>
</evidence>
<evidence type="ECO:0000313" key="14">
    <source>
        <dbReference type="Proteomes" id="UP000734854"/>
    </source>
</evidence>
<dbReference type="GO" id="GO:0005634">
    <property type="term" value="C:nucleus"/>
    <property type="evidence" value="ECO:0007669"/>
    <property type="project" value="UniProtKB-SubCell"/>
</dbReference>
<feature type="compositionally biased region" description="Acidic residues" evidence="11">
    <location>
        <begin position="266"/>
        <end position="275"/>
    </location>
</feature>
<dbReference type="Proteomes" id="UP000734854">
    <property type="component" value="Unassembled WGS sequence"/>
</dbReference>
<dbReference type="Gene3D" id="1.10.10.1440">
    <property type="entry name" value="PHAX RNA-binding domain"/>
    <property type="match status" value="1"/>
</dbReference>
<evidence type="ECO:0000256" key="6">
    <source>
        <dbReference type="ARBA" id="ARBA00022490"/>
    </source>
</evidence>
<comment type="similarity">
    <text evidence="3">Belongs to the PHAX family.</text>
</comment>
<dbReference type="Pfam" id="PF10258">
    <property type="entry name" value="PHAX_RNA-bd"/>
    <property type="match status" value="2"/>
</dbReference>
<dbReference type="GO" id="GO:0015031">
    <property type="term" value="P:protein transport"/>
    <property type="evidence" value="ECO:0007669"/>
    <property type="project" value="UniProtKB-KW"/>
</dbReference>
<evidence type="ECO:0000256" key="8">
    <source>
        <dbReference type="ARBA" id="ARBA00022927"/>
    </source>
</evidence>
<dbReference type="PANTHER" id="PTHR13135:SF0">
    <property type="entry name" value="PHOSPHORYLATED ADAPTER RNA EXPORT PROTEIN"/>
    <property type="match status" value="1"/>
</dbReference>
<organism evidence="13 14">
    <name type="scientific">Zingiber officinale</name>
    <name type="common">Ginger</name>
    <name type="synonym">Amomum zingiber</name>
    <dbReference type="NCBI Taxonomy" id="94328"/>
    <lineage>
        <taxon>Eukaryota</taxon>
        <taxon>Viridiplantae</taxon>
        <taxon>Streptophyta</taxon>
        <taxon>Embryophyta</taxon>
        <taxon>Tracheophyta</taxon>
        <taxon>Spermatophyta</taxon>
        <taxon>Magnoliopsida</taxon>
        <taxon>Liliopsida</taxon>
        <taxon>Zingiberales</taxon>
        <taxon>Zingiberaceae</taxon>
        <taxon>Zingiber</taxon>
    </lineage>
</organism>
<name>A0A8J5IAW0_ZINOF</name>
<keyword evidence="6" id="KW-0963">Cytoplasm</keyword>
<sequence>MEDGGESVLDAIFQEIDLAGEETLEDPDACDVEMPDALEALEAGCGRTPSRSVGGGDPPEEGGRKKPRKKCRKRKKNRSAGSARGDDGGAGSSIADINRFVIQTCRHLKEHKSYLLWSAVGCLGVSAVKDLVKEILNNPVISSAFLDSQVDAILSCGGQKTNDGRRYRTSGGILFNILKTREPKAYKEIMARGREFEKQLKVSKGKTATTNTEGTFKNSSIPSAAGEALNPSEAGANGQQQLISSEPVKERKKLADRMRIPVSYDDLLEEGEIPQ</sequence>
<dbReference type="InterPro" id="IPR039047">
    <property type="entry name" value="PHAX"/>
</dbReference>
<dbReference type="GO" id="GO:0006408">
    <property type="term" value="P:snRNA export from nucleus"/>
    <property type="evidence" value="ECO:0007669"/>
    <property type="project" value="InterPro"/>
</dbReference>
<evidence type="ECO:0000256" key="10">
    <source>
        <dbReference type="ARBA" id="ARBA00030834"/>
    </source>
</evidence>
<protein>
    <recommendedName>
        <fullName evidence="4">Phosphorylated adapter RNA export protein</fullName>
    </recommendedName>
    <alternativeName>
        <fullName evidence="10">RNA U small nuclear RNA export adapter protein</fullName>
    </alternativeName>
</protein>
<keyword evidence="9" id="KW-0539">Nucleus</keyword>
<feature type="compositionally biased region" description="Basic residues" evidence="11">
    <location>
        <begin position="65"/>
        <end position="78"/>
    </location>
</feature>
<feature type="compositionally biased region" description="Basic and acidic residues" evidence="11">
    <location>
        <begin position="247"/>
        <end position="259"/>
    </location>
</feature>
<evidence type="ECO:0000256" key="4">
    <source>
        <dbReference type="ARBA" id="ARBA00016856"/>
    </source>
</evidence>
<accession>A0A8J5IAW0</accession>
<dbReference type="GO" id="GO:0005737">
    <property type="term" value="C:cytoplasm"/>
    <property type="evidence" value="ECO:0007669"/>
    <property type="project" value="UniProtKB-SubCell"/>
</dbReference>
<dbReference type="AlphaFoldDB" id="A0A8J5IAW0"/>
<evidence type="ECO:0000256" key="5">
    <source>
        <dbReference type="ARBA" id="ARBA00022448"/>
    </source>
</evidence>
<reference evidence="13 14" key="1">
    <citation type="submission" date="2020-08" db="EMBL/GenBank/DDBJ databases">
        <title>Plant Genome Project.</title>
        <authorList>
            <person name="Zhang R.-G."/>
        </authorList>
    </citation>
    <scope>NUCLEOTIDE SEQUENCE [LARGE SCALE GENOMIC DNA]</scope>
    <source>
        <tissue evidence="13">Rhizome</tissue>
    </source>
</reference>
<evidence type="ECO:0000256" key="11">
    <source>
        <dbReference type="SAM" id="MobiDB-lite"/>
    </source>
</evidence>
<keyword evidence="14" id="KW-1185">Reference proteome</keyword>
<feature type="region of interest" description="Disordered" evidence="11">
    <location>
        <begin position="203"/>
        <end position="275"/>
    </location>
</feature>
<comment type="caution">
    <text evidence="13">The sequence shown here is derived from an EMBL/GenBank/DDBJ whole genome shotgun (WGS) entry which is preliminary data.</text>
</comment>
<evidence type="ECO:0000259" key="12">
    <source>
        <dbReference type="Pfam" id="PF10258"/>
    </source>
</evidence>
<evidence type="ECO:0000256" key="1">
    <source>
        <dbReference type="ARBA" id="ARBA00004123"/>
    </source>
</evidence>
<comment type="subcellular location">
    <subcellularLocation>
        <location evidence="2">Cytoplasm</location>
    </subcellularLocation>
    <subcellularLocation>
        <location evidence="1">Nucleus</location>
    </subcellularLocation>
</comment>
<dbReference type="InterPro" id="IPR038092">
    <property type="entry name" value="PHAX_RNA-binding_sf"/>
</dbReference>
<evidence type="ECO:0000256" key="2">
    <source>
        <dbReference type="ARBA" id="ARBA00004496"/>
    </source>
</evidence>
<feature type="domain" description="Phosphorylated adapter RNA export protein RNA-binding" evidence="12">
    <location>
        <begin position="101"/>
        <end position="135"/>
    </location>
</feature>
<gene>
    <name evidence="13" type="ORF">ZIOFF_002043</name>
</gene>
<proteinExistence type="inferred from homology"/>
<dbReference type="PANTHER" id="PTHR13135">
    <property type="entry name" value="CYTOSOLIC RESINIFERATOXIN BINDING PROTEIN RBP-26"/>
    <property type="match status" value="1"/>
</dbReference>
<feature type="domain" description="Phosphorylated adapter RNA export protein RNA-binding" evidence="12">
    <location>
        <begin position="148"/>
        <end position="194"/>
    </location>
</feature>
<dbReference type="InterPro" id="IPR019385">
    <property type="entry name" value="PHAX_RNA-binding_domain"/>
</dbReference>
<evidence type="ECO:0000256" key="9">
    <source>
        <dbReference type="ARBA" id="ARBA00023242"/>
    </source>
</evidence>
<keyword evidence="8" id="KW-0653">Protein transport</keyword>
<dbReference type="GO" id="GO:0003723">
    <property type="term" value="F:RNA binding"/>
    <property type="evidence" value="ECO:0007669"/>
    <property type="project" value="UniProtKB-KW"/>
</dbReference>
<evidence type="ECO:0000313" key="13">
    <source>
        <dbReference type="EMBL" id="KAG6536965.1"/>
    </source>
</evidence>
<dbReference type="EMBL" id="JACMSC010000001">
    <property type="protein sequence ID" value="KAG6536965.1"/>
    <property type="molecule type" value="Genomic_DNA"/>
</dbReference>
<feature type="region of interest" description="Disordered" evidence="11">
    <location>
        <begin position="41"/>
        <end position="89"/>
    </location>
</feature>
<evidence type="ECO:0000256" key="3">
    <source>
        <dbReference type="ARBA" id="ARBA00006094"/>
    </source>
</evidence>